<reference evidence="1" key="1">
    <citation type="journal article" date="2015" name="Nature">
        <title>Complex archaea that bridge the gap between prokaryotes and eukaryotes.</title>
        <authorList>
            <person name="Spang A."/>
            <person name="Saw J.H."/>
            <person name="Jorgensen S.L."/>
            <person name="Zaremba-Niedzwiedzka K."/>
            <person name="Martijn J."/>
            <person name="Lind A.E."/>
            <person name="van Eijk R."/>
            <person name="Schleper C."/>
            <person name="Guy L."/>
            <person name="Ettema T.J."/>
        </authorList>
    </citation>
    <scope>NUCLEOTIDE SEQUENCE</scope>
</reference>
<gene>
    <name evidence="1" type="ORF">LCGC14_1202870</name>
</gene>
<sequence>MEQLIQKVGSKLDGYPINVRETSSLKEIEDILHAVLFVPEIRIKSKVINELITYLGSKFIDPGKYLLHIKTQSQAGL</sequence>
<dbReference type="AlphaFoldDB" id="A0A0F9PL32"/>
<evidence type="ECO:0000313" key="1">
    <source>
        <dbReference type="EMBL" id="KKM93977.1"/>
    </source>
</evidence>
<organism evidence="1">
    <name type="scientific">marine sediment metagenome</name>
    <dbReference type="NCBI Taxonomy" id="412755"/>
    <lineage>
        <taxon>unclassified sequences</taxon>
        <taxon>metagenomes</taxon>
        <taxon>ecological metagenomes</taxon>
    </lineage>
</organism>
<name>A0A0F9PL32_9ZZZZ</name>
<accession>A0A0F9PL32</accession>
<protein>
    <submittedName>
        <fullName evidence="1">Uncharacterized protein</fullName>
    </submittedName>
</protein>
<dbReference type="EMBL" id="LAZR01006199">
    <property type="protein sequence ID" value="KKM93977.1"/>
    <property type="molecule type" value="Genomic_DNA"/>
</dbReference>
<proteinExistence type="predicted"/>
<comment type="caution">
    <text evidence="1">The sequence shown here is derived from an EMBL/GenBank/DDBJ whole genome shotgun (WGS) entry which is preliminary data.</text>
</comment>